<organism evidence="3 4">
    <name type="scientific">Nocardia panacis</name>
    <dbReference type="NCBI Taxonomy" id="2340916"/>
    <lineage>
        <taxon>Bacteria</taxon>
        <taxon>Bacillati</taxon>
        <taxon>Actinomycetota</taxon>
        <taxon>Actinomycetes</taxon>
        <taxon>Mycobacteriales</taxon>
        <taxon>Nocardiaceae</taxon>
        <taxon>Nocardia</taxon>
    </lineage>
</organism>
<feature type="domain" description="Rhodanese" evidence="2">
    <location>
        <begin position="35"/>
        <end position="122"/>
    </location>
</feature>
<evidence type="ECO:0000256" key="1">
    <source>
        <dbReference type="SAM" id="MobiDB-lite"/>
    </source>
</evidence>
<reference evidence="3 4" key="1">
    <citation type="submission" date="2018-09" db="EMBL/GenBank/DDBJ databases">
        <title>YIM PH21274 draft genome.</title>
        <authorList>
            <person name="Miao C."/>
        </authorList>
    </citation>
    <scope>NUCLEOTIDE SEQUENCE [LARGE SCALE GENOMIC DNA]</scope>
    <source>
        <strain evidence="3 4">YIM PH 21724</strain>
    </source>
</reference>
<name>A0A3A4KVC4_9NOCA</name>
<feature type="compositionally biased region" description="Polar residues" evidence="1">
    <location>
        <begin position="9"/>
        <end position="18"/>
    </location>
</feature>
<feature type="region of interest" description="Disordered" evidence="1">
    <location>
        <begin position="1"/>
        <end position="20"/>
    </location>
</feature>
<gene>
    <name evidence="3" type="ORF">D5S18_12845</name>
</gene>
<dbReference type="Pfam" id="PF00581">
    <property type="entry name" value="Rhodanese"/>
    <property type="match status" value="1"/>
</dbReference>
<dbReference type="EMBL" id="QZFU01000016">
    <property type="protein sequence ID" value="RJO77296.1"/>
    <property type="molecule type" value="Genomic_DNA"/>
</dbReference>
<dbReference type="InterPro" id="IPR001763">
    <property type="entry name" value="Rhodanese-like_dom"/>
</dbReference>
<evidence type="ECO:0000313" key="4">
    <source>
        <dbReference type="Proteomes" id="UP000266677"/>
    </source>
</evidence>
<proteinExistence type="predicted"/>
<dbReference type="Proteomes" id="UP000266677">
    <property type="component" value="Unassembled WGS sequence"/>
</dbReference>
<dbReference type="PANTHER" id="PTHR43031:SF17">
    <property type="entry name" value="SULFURTRANSFERASE YTWF-RELATED"/>
    <property type="match status" value="1"/>
</dbReference>
<accession>A0A3A4KVC4</accession>
<evidence type="ECO:0000313" key="3">
    <source>
        <dbReference type="EMBL" id="RJO77296.1"/>
    </source>
</evidence>
<comment type="caution">
    <text evidence="3">The sequence shown here is derived from an EMBL/GenBank/DDBJ whole genome shotgun (WGS) entry which is preliminary data.</text>
</comment>
<dbReference type="Gene3D" id="3.40.250.10">
    <property type="entry name" value="Rhodanese-like domain"/>
    <property type="match status" value="1"/>
</dbReference>
<dbReference type="OrthoDB" id="9800872at2"/>
<dbReference type="InterPro" id="IPR036873">
    <property type="entry name" value="Rhodanese-like_dom_sf"/>
</dbReference>
<dbReference type="AlphaFoldDB" id="A0A3A4KVC4"/>
<evidence type="ECO:0000259" key="2">
    <source>
        <dbReference type="PROSITE" id="PS50206"/>
    </source>
</evidence>
<sequence>MPVRPQPWQDRTVTSSEVPSVPIEDVPVEFDRPDPAVRATLLDVREDDEWRLGHAPGAIHIPMVDIPSRTEELDYDTELYVICRQGGRSLQVAEYLAHIGYDVIQVRGGMVAWQHAGRPLVGDGEQPPKIY</sequence>
<keyword evidence="4" id="KW-1185">Reference proteome</keyword>
<dbReference type="InterPro" id="IPR050229">
    <property type="entry name" value="GlpE_sulfurtransferase"/>
</dbReference>
<dbReference type="PROSITE" id="PS50206">
    <property type="entry name" value="RHODANESE_3"/>
    <property type="match status" value="1"/>
</dbReference>
<dbReference type="SMART" id="SM00450">
    <property type="entry name" value="RHOD"/>
    <property type="match status" value="1"/>
</dbReference>
<dbReference type="CDD" id="cd00158">
    <property type="entry name" value="RHOD"/>
    <property type="match status" value="1"/>
</dbReference>
<protein>
    <submittedName>
        <fullName evidence="3">Rhodanese-like domain-containing protein</fullName>
    </submittedName>
</protein>
<dbReference type="PANTHER" id="PTHR43031">
    <property type="entry name" value="FAD-DEPENDENT OXIDOREDUCTASE"/>
    <property type="match status" value="1"/>
</dbReference>
<dbReference type="SUPFAM" id="SSF52821">
    <property type="entry name" value="Rhodanese/Cell cycle control phosphatase"/>
    <property type="match status" value="1"/>
</dbReference>